<feature type="transmembrane region" description="Helical" evidence="9">
    <location>
        <begin position="138"/>
        <end position="157"/>
    </location>
</feature>
<evidence type="ECO:0000256" key="7">
    <source>
        <dbReference type="RuleBase" id="RU000320"/>
    </source>
</evidence>
<evidence type="ECO:0000256" key="5">
    <source>
        <dbReference type="ARBA" id="ARBA00022833"/>
    </source>
</evidence>
<keyword evidence="2" id="KW-0813">Transport</keyword>
<gene>
    <name evidence="12" type="ORF">SAMN05216561_11489</name>
</gene>
<dbReference type="PANTHER" id="PTHR38344:SF1">
    <property type="entry name" value="INORGANIC CARBON TRANSPORTER SUBUNIT DABA-RELATED"/>
    <property type="match status" value="1"/>
</dbReference>
<dbReference type="InterPro" id="IPR018752">
    <property type="entry name" value="DabA"/>
</dbReference>
<feature type="transmembrane region" description="Helical" evidence="9">
    <location>
        <begin position="214"/>
        <end position="234"/>
    </location>
</feature>
<dbReference type="EMBL" id="FOQG01000014">
    <property type="protein sequence ID" value="SFI88204.1"/>
    <property type="molecule type" value="Genomic_DNA"/>
</dbReference>
<evidence type="ECO:0000256" key="8">
    <source>
        <dbReference type="SAM" id="MobiDB-lite"/>
    </source>
</evidence>
<protein>
    <submittedName>
        <fullName evidence="12">Uncharacterized conserved protein YbcC, UPF0753/DUF2309 family</fullName>
    </submittedName>
</protein>
<feature type="transmembrane region" description="Helical" evidence="9">
    <location>
        <begin position="429"/>
        <end position="448"/>
    </location>
</feature>
<proteinExistence type="predicted"/>
<dbReference type="STRING" id="1005945.SAMN05216561_11489"/>
<keyword evidence="13" id="KW-1185">Reference proteome</keyword>
<evidence type="ECO:0000256" key="3">
    <source>
        <dbReference type="ARBA" id="ARBA00022475"/>
    </source>
</evidence>
<feature type="transmembrane region" description="Helical" evidence="9">
    <location>
        <begin position="177"/>
        <end position="194"/>
    </location>
</feature>
<evidence type="ECO:0000259" key="11">
    <source>
        <dbReference type="Pfam" id="PF00361"/>
    </source>
</evidence>
<keyword evidence="9" id="KW-1133">Transmembrane helix</keyword>
<keyword evidence="4" id="KW-0479">Metal-binding</keyword>
<keyword evidence="7 9" id="KW-0812">Transmembrane</keyword>
<sequence length="1312" mass="137598">MTTLRLSRRAATVLLVLAAASGVHLATGRGPLNVGPEVAGISLGLHLDLTATLLYGFVGALGWVVTTYSLTNLSGQHRVPRLGYAFTVALLALALLIGGASLPVMALGWTLSGLAASWLVGHPANAGARRAASGMRRSLAVGDAAVWTLVVVAAYTLPSLDRADLTSSAAEVDHGTGFVLAALLVIAFVTRSALPPTQRWLLETTEAPSPVSAFLHAGVVNGGGVLLLLLWPLLATQRPALGALVLLGATALVIGTWSMNARDDVKGRLACSTTTQMGFVAIQLGLALPAAALLHVIGHGAWKSWLFLRAGGAVQRSSTSTFVRGDRRSTLLVGLPLAVGLAVGTPPAVDLVEASGPAGLLPVGLAVLFALTGGFQLAAVDRAGQVKRAGAGVVIGAAAAGALWIVALWKQSVSGGLVVAGQGWPDLPAALLLALVAAALITAWAGAIDLQRRPTGPIAVALLLCAVSPGLTRRQDARWPDVSAPSEAPGKRALTDADVALAVQVARRVVGAAWPLGSSVAVNPVAPLESIPFADAVGVARRHHGAELLPQLDWFLRQWAEGGITSAALLEALNEAGHPGCFPTPVNLADFITSSEALRDQPSSSTTALRSGVVPRLCEALPDRVCAERAARRVDQEASWWCQRAWAQSSATGPGPWQLWRAAAAGHVYPISAGLRGVDRLVKALPSAPLAAIAAMTSAASIPGPSLVGYVIRLLVTAPGWAAHARWRSEQGQTEALLELVALRMALDLLHAGSAGGTALDVRPQLEPAGGAEFGDDHRLVWQRALELTVQQSLLPALVHAEGRRSPAPGQGQAAQTQSLWCIDVRSERVRRHVEALGRHHTFGVAGFFGVATRHRHDGHSTDQCPVLLVPSSESRSDIQQRSLRQILHRAVSGTSSTPAVPLLSAEAYGGAAAVVSAVSSIWPTSAQRTWSAWVHGSDLMAPPLWSTDTETKVAAIEGTLRAVGLVDDFAPLVLVVGHAASAENNAHRSTYQCGACGANSGFVNARLFAEAMNDPDVRQRLRGRGIDVPATTLAMAAVHDTTTDLIELAPEGADGQHRHPLHVGALDEARGALAEAGRRAAQERVPRLPRVRRAASGGAARRAATRRSTDWSEPTPEWGLAGNRAIILAPRWMTTGLNLGGQVFLHSYERSQDIDHQVLDQLMAAPVVVSQWISAQYQFSTTAHEVFGAGDKTTLNVVGDVGVLAGAHGDLRLGLPWQSLFEHSPTDFPSPHGAHDPVRHLVIVAADKDAILTSIRNHVGLRQLAEHQWATFVAIDQGAHELGPDLEWRTLLPQARLPQVISTSPFALRRG</sequence>
<dbReference type="Pfam" id="PF10070">
    <property type="entry name" value="DabA"/>
    <property type="match status" value="1"/>
</dbReference>
<evidence type="ECO:0000313" key="12">
    <source>
        <dbReference type="EMBL" id="SFI88204.1"/>
    </source>
</evidence>
<keyword evidence="5" id="KW-0862">Zinc</keyword>
<reference evidence="12 13" key="1">
    <citation type="submission" date="2016-10" db="EMBL/GenBank/DDBJ databases">
        <authorList>
            <person name="de Groot N.N."/>
        </authorList>
    </citation>
    <scope>NUCLEOTIDE SEQUENCE [LARGE SCALE GENOMIC DNA]</scope>
    <source>
        <strain evidence="12 13">CGMCC 1.11156</strain>
    </source>
</reference>
<dbReference type="PRINTS" id="PR01434">
    <property type="entry name" value="NADHDHGNASE5"/>
</dbReference>
<evidence type="ECO:0000256" key="9">
    <source>
        <dbReference type="SAM" id="Phobius"/>
    </source>
</evidence>
<feature type="transmembrane region" description="Helical" evidence="9">
    <location>
        <begin position="278"/>
        <end position="298"/>
    </location>
</feature>
<keyword evidence="6 9" id="KW-0472">Membrane</keyword>
<feature type="chain" id="PRO_5011475902" evidence="10">
    <location>
        <begin position="26"/>
        <end position="1312"/>
    </location>
</feature>
<keyword evidence="10" id="KW-0732">Signal</keyword>
<dbReference type="GO" id="GO:0046872">
    <property type="term" value="F:metal ion binding"/>
    <property type="evidence" value="ECO:0007669"/>
    <property type="project" value="UniProtKB-KW"/>
</dbReference>
<evidence type="ECO:0000256" key="6">
    <source>
        <dbReference type="ARBA" id="ARBA00023136"/>
    </source>
</evidence>
<evidence type="ECO:0000256" key="1">
    <source>
        <dbReference type="ARBA" id="ARBA00004127"/>
    </source>
</evidence>
<feature type="transmembrane region" description="Helical" evidence="9">
    <location>
        <begin position="240"/>
        <end position="257"/>
    </location>
</feature>
<accession>A0A1I3LTU3</accession>
<keyword evidence="3" id="KW-1003">Cell membrane</keyword>
<feature type="transmembrane region" description="Helical" evidence="9">
    <location>
        <begin position="49"/>
        <end position="70"/>
    </location>
</feature>
<feature type="transmembrane region" description="Helical" evidence="9">
    <location>
        <begin position="359"/>
        <end position="379"/>
    </location>
</feature>
<dbReference type="Pfam" id="PF00361">
    <property type="entry name" value="Proton_antipo_M"/>
    <property type="match status" value="1"/>
</dbReference>
<dbReference type="GO" id="GO:0016020">
    <property type="term" value="C:membrane"/>
    <property type="evidence" value="ECO:0007669"/>
    <property type="project" value="UniProtKB-SubCell"/>
</dbReference>
<feature type="transmembrane region" description="Helical" evidence="9">
    <location>
        <begin position="391"/>
        <end position="409"/>
    </location>
</feature>
<comment type="subcellular location">
    <subcellularLocation>
        <location evidence="1">Endomembrane system</location>
        <topology evidence="1">Multi-pass membrane protein</topology>
    </subcellularLocation>
    <subcellularLocation>
        <location evidence="7">Membrane</location>
        <topology evidence="7">Multi-pass membrane protein</topology>
    </subcellularLocation>
</comment>
<evidence type="ECO:0000256" key="10">
    <source>
        <dbReference type="SAM" id="SignalP"/>
    </source>
</evidence>
<organism evidence="12 13">
    <name type="scientific">Nocardioides psychrotolerans</name>
    <dbReference type="NCBI Taxonomy" id="1005945"/>
    <lineage>
        <taxon>Bacteria</taxon>
        <taxon>Bacillati</taxon>
        <taxon>Actinomycetota</taxon>
        <taxon>Actinomycetes</taxon>
        <taxon>Propionibacteriales</taxon>
        <taxon>Nocardioidaceae</taxon>
        <taxon>Nocardioides</taxon>
    </lineage>
</organism>
<evidence type="ECO:0000313" key="13">
    <source>
        <dbReference type="Proteomes" id="UP000198649"/>
    </source>
</evidence>
<dbReference type="GO" id="GO:0012505">
    <property type="term" value="C:endomembrane system"/>
    <property type="evidence" value="ECO:0007669"/>
    <property type="project" value="UniProtKB-SubCell"/>
</dbReference>
<name>A0A1I3LTU3_9ACTN</name>
<feature type="region of interest" description="Disordered" evidence="8">
    <location>
        <begin position="1091"/>
        <end position="1117"/>
    </location>
</feature>
<dbReference type="PANTHER" id="PTHR38344">
    <property type="entry name" value="UPF0753 PROTEIN AQ_863"/>
    <property type="match status" value="1"/>
</dbReference>
<dbReference type="OrthoDB" id="9805101at2"/>
<feature type="signal peptide" evidence="10">
    <location>
        <begin position="1"/>
        <end position="25"/>
    </location>
</feature>
<dbReference type="Proteomes" id="UP000198649">
    <property type="component" value="Unassembled WGS sequence"/>
</dbReference>
<feature type="domain" description="NADH:quinone oxidoreductase/Mrp antiporter transmembrane" evidence="11">
    <location>
        <begin position="102"/>
        <end position="319"/>
    </location>
</feature>
<evidence type="ECO:0000256" key="4">
    <source>
        <dbReference type="ARBA" id="ARBA00022723"/>
    </source>
</evidence>
<feature type="transmembrane region" description="Helical" evidence="9">
    <location>
        <begin position="82"/>
        <end position="100"/>
    </location>
</feature>
<dbReference type="RefSeq" id="WP_091115470.1">
    <property type="nucleotide sequence ID" value="NZ_BKAF01000017.1"/>
</dbReference>
<feature type="transmembrane region" description="Helical" evidence="9">
    <location>
        <begin position="455"/>
        <end position="472"/>
    </location>
</feature>
<evidence type="ECO:0000256" key="2">
    <source>
        <dbReference type="ARBA" id="ARBA00022448"/>
    </source>
</evidence>
<dbReference type="InterPro" id="IPR001750">
    <property type="entry name" value="ND/Mrp_TM"/>
</dbReference>